<dbReference type="Pfam" id="PF00825">
    <property type="entry name" value="Ribonuclease_P"/>
    <property type="match status" value="1"/>
</dbReference>
<evidence type="ECO:0000256" key="2">
    <source>
        <dbReference type="ARBA" id="ARBA00022722"/>
    </source>
</evidence>
<dbReference type="EMBL" id="JADDOJ010000036">
    <property type="protein sequence ID" value="MBE7941010.1"/>
    <property type="molecule type" value="Genomic_DNA"/>
</dbReference>
<organism evidence="6 7">
    <name type="scientific">Ramlibacter aquaticus</name>
    <dbReference type="NCBI Taxonomy" id="2780094"/>
    <lineage>
        <taxon>Bacteria</taxon>
        <taxon>Pseudomonadati</taxon>
        <taxon>Pseudomonadota</taxon>
        <taxon>Betaproteobacteria</taxon>
        <taxon>Burkholderiales</taxon>
        <taxon>Comamonadaceae</taxon>
        <taxon>Ramlibacter</taxon>
    </lineage>
</organism>
<sequence>MQRLKTKAQFQAAMAAGTVARTAHFALHRMPLDASAGPGESVESAAGGRAQAVPGADVPAPQALFAVRLPASEPWVGVVLPKRWARRAVTRNAIRRQVYAVSRDIESSLPPAAHVVRLRTGFDRATFTSPSSVPLKQAVRAELKQLFARAGRS</sequence>
<evidence type="ECO:0000256" key="4">
    <source>
        <dbReference type="ARBA" id="ARBA00022801"/>
    </source>
</evidence>
<keyword evidence="2" id="KW-0540">Nuclease</keyword>
<keyword evidence="3" id="KW-0255">Endonuclease</keyword>
<name>A0ABR9SF83_9BURK</name>
<keyword evidence="5" id="KW-0694">RNA-binding</keyword>
<proteinExistence type="predicted"/>
<reference evidence="6 7" key="1">
    <citation type="submission" date="2020-10" db="EMBL/GenBank/DDBJ databases">
        <title>Draft genome of Ramlibacter aquaticus LMG 30558.</title>
        <authorList>
            <person name="Props R."/>
        </authorList>
    </citation>
    <scope>NUCLEOTIDE SEQUENCE [LARGE SCALE GENOMIC DNA]</scope>
    <source>
        <strain evidence="6 7">LMG 30558</strain>
    </source>
</reference>
<accession>A0ABR9SF83</accession>
<evidence type="ECO:0000313" key="7">
    <source>
        <dbReference type="Proteomes" id="UP000715965"/>
    </source>
</evidence>
<dbReference type="Proteomes" id="UP000715965">
    <property type="component" value="Unassembled WGS sequence"/>
</dbReference>
<dbReference type="InterPro" id="IPR014721">
    <property type="entry name" value="Ribsml_uS5_D2-typ_fold_subgr"/>
</dbReference>
<comment type="caution">
    <text evidence="6">The sequence shown here is derived from an EMBL/GenBank/DDBJ whole genome shotgun (WGS) entry which is preliminary data.</text>
</comment>
<gene>
    <name evidence="6" type="ORF">IM725_10550</name>
</gene>
<dbReference type="PANTHER" id="PTHR33992:SF1">
    <property type="entry name" value="RIBONUCLEASE P PROTEIN COMPONENT"/>
    <property type="match status" value="1"/>
</dbReference>
<keyword evidence="1" id="KW-0819">tRNA processing</keyword>
<evidence type="ECO:0000313" key="6">
    <source>
        <dbReference type="EMBL" id="MBE7941010.1"/>
    </source>
</evidence>
<dbReference type="SUPFAM" id="SSF54211">
    <property type="entry name" value="Ribosomal protein S5 domain 2-like"/>
    <property type="match status" value="1"/>
</dbReference>
<dbReference type="Gene3D" id="3.30.230.10">
    <property type="match status" value="1"/>
</dbReference>
<evidence type="ECO:0000256" key="1">
    <source>
        <dbReference type="ARBA" id="ARBA00022694"/>
    </source>
</evidence>
<keyword evidence="7" id="KW-1185">Reference proteome</keyword>
<dbReference type="InterPro" id="IPR020568">
    <property type="entry name" value="Ribosomal_Su5_D2-typ_SF"/>
</dbReference>
<keyword evidence="4" id="KW-0378">Hydrolase</keyword>
<dbReference type="PANTHER" id="PTHR33992">
    <property type="entry name" value="RIBONUCLEASE P PROTEIN COMPONENT"/>
    <property type="match status" value="1"/>
</dbReference>
<evidence type="ECO:0000256" key="5">
    <source>
        <dbReference type="ARBA" id="ARBA00022884"/>
    </source>
</evidence>
<dbReference type="InterPro" id="IPR000100">
    <property type="entry name" value="RNase_P"/>
</dbReference>
<evidence type="ECO:0000256" key="3">
    <source>
        <dbReference type="ARBA" id="ARBA00022759"/>
    </source>
</evidence>
<dbReference type="RefSeq" id="WP_193780553.1">
    <property type="nucleotide sequence ID" value="NZ_JADDOJ010000036.1"/>
</dbReference>
<protein>
    <submittedName>
        <fullName evidence="6">Ribonuclease P protein component</fullName>
    </submittedName>
</protein>